<dbReference type="SUPFAM" id="SSF53067">
    <property type="entry name" value="Actin-like ATPase domain"/>
    <property type="match status" value="1"/>
</dbReference>
<dbReference type="InterPro" id="IPR049874">
    <property type="entry name" value="ROK_cs"/>
</dbReference>
<reference evidence="3 4" key="1">
    <citation type="submission" date="2024-06" db="EMBL/GenBank/DDBJ databases">
        <title>The Natural Products Discovery Center: Release of the First 8490 Sequenced Strains for Exploring Actinobacteria Biosynthetic Diversity.</title>
        <authorList>
            <person name="Kalkreuter E."/>
            <person name="Kautsar S.A."/>
            <person name="Yang D."/>
            <person name="Bader C.D."/>
            <person name="Teijaro C.N."/>
            <person name="Fluegel L."/>
            <person name="Davis C.M."/>
            <person name="Simpson J.R."/>
            <person name="Lauterbach L."/>
            <person name="Steele A.D."/>
            <person name="Gui C."/>
            <person name="Meng S."/>
            <person name="Li G."/>
            <person name="Viehrig K."/>
            <person name="Ye F."/>
            <person name="Su P."/>
            <person name="Kiefer A.F."/>
            <person name="Nichols A."/>
            <person name="Cepeda A.J."/>
            <person name="Yan W."/>
            <person name="Fan B."/>
            <person name="Jiang Y."/>
            <person name="Adhikari A."/>
            <person name="Zheng C.-J."/>
            <person name="Schuster L."/>
            <person name="Cowan T.M."/>
            <person name="Smanski M.J."/>
            <person name="Chevrette M.G."/>
            <person name="De Carvalho L.P.S."/>
            <person name="Shen B."/>
        </authorList>
    </citation>
    <scope>NUCLEOTIDE SEQUENCE [LARGE SCALE GENOMIC DNA]</scope>
    <source>
        <strain evidence="3 4">NPDC001166</strain>
    </source>
</reference>
<comment type="similarity">
    <text evidence="1">Belongs to the ROK (NagC/XylR) family.</text>
</comment>
<sequence>MSPSPVRFSDLVSEQSRAEIFATVLTSGPLSRTQLAQRLGLVPSSVTRMLPPLLEHGYLHESDAAPNGRGRPQKMLHVNPDKHIVVGIKVGPAQVSGVVTDMAAKVLARLEEPIADRTPETALSAAASLTRRLLAQAPEAADRVLGLGVGVSGHIDSAAGVCRYSALLDWNNVDVAGPLREATGLPVVVNNDVNTLVVAERWFGQGRDVDSFAVVTVGPGIGCGILLDGALFSGASGLAGELGHLPLDPAGPMCSCGRRGCLEALAGDRAVLRHLQDAGVPCTTITNAMDIARSGSGSAQIVARSAFVEAGTALGRGLAGMCNLLNLQKIILAGEGAVAHDLFGSAMNQALQAHAFSTAARDCDIHVDPVTHDLWARGAACLVIREAVGAAIS</sequence>
<organism evidence="3 4">
    <name type="scientific">Streptomyces sp. 900105245</name>
    <dbReference type="NCBI Taxonomy" id="3154379"/>
    <lineage>
        <taxon>Bacteria</taxon>
        <taxon>Bacillati</taxon>
        <taxon>Actinomycetota</taxon>
        <taxon>Actinomycetes</taxon>
        <taxon>Kitasatosporales</taxon>
        <taxon>Streptomycetaceae</taxon>
        <taxon>Streptomyces</taxon>
    </lineage>
</organism>
<dbReference type="InterPro" id="IPR036390">
    <property type="entry name" value="WH_DNA-bd_sf"/>
</dbReference>
<dbReference type="Pfam" id="PF00480">
    <property type="entry name" value="ROK"/>
    <property type="match status" value="1"/>
</dbReference>
<dbReference type="InterPro" id="IPR000600">
    <property type="entry name" value="ROK"/>
</dbReference>
<proteinExistence type="inferred from homology"/>
<dbReference type="PANTHER" id="PTHR18964">
    <property type="entry name" value="ROK (REPRESSOR, ORF, KINASE) FAMILY"/>
    <property type="match status" value="1"/>
</dbReference>
<dbReference type="InterPro" id="IPR043129">
    <property type="entry name" value="ATPase_NBD"/>
</dbReference>
<name>A0ABV1ULT7_9ACTN</name>
<evidence type="ECO:0000259" key="2">
    <source>
        <dbReference type="Pfam" id="PF09339"/>
    </source>
</evidence>
<gene>
    <name evidence="3" type="ORF">ABT272_41800</name>
</gene>
<dbReference type="EMBL" id="JBEPAZ010000088">
    <property type="protein sequence ID" value="MER6434166.1"/>
    <property type="molecule type" value="Genomic_DNA"/>
</dbReference>
<dbReference type="InterPro" id="IPR005471">
    <property type="entry name" value="Tscrpt_reg_IclR_N"/>
</dbReference>
<accession>A0ABV1ULT7</accession>
<dbReference type="CDD" id="cd24073">
    <property type="entry name" value="ASKHA_ATPase_ROK_CYANR"/>
    <property type="match status" value="1"/>
</dbReference>
<evidence type="ECO:0000313" key="3">
    <source>
        <dbReference type="EMBL" id="MER6434166.1"/>
    </source>
</evidence>
<dbReference type="InterPro" id="IPR036388">
    <property type="entry name" value="WH-like_DNA-bd_sf"/>
</dbReference>
<dbReference type="SUPFAM" id="SSF46785">
    <property type="entry name" value="Winged helix' DNA-binding domain"/>
    <property type="match status" value="1"/>
</dbReference>
<dbReference type="Gene3D" id="1.10.10.10">
    <property type="entry name" value="Winged helix-like DNA-binding domain superfamily/Winged helix DNA-binding domain"/>
    <property type="match status" value="1"/>
</dbReference>
<dbReference type="Proteomes" id="UP001470023">
    <property type="component" value="Unassembled WGS sequence"/>
</dbReference>
<dbReference type="RefSeq" id="WP_352066048.1">
    <property type="nucleotide sequence ID" value="NZ_JBEPAZ010000088.1"/>
</dbReference>
<dbReference type="Pfam" id="PF09339">
    <property type="entry name" value="HTH_IclR"/>
    <property type="match status" value="1"/>
</dbReference>
<dbReference type="PROSITE" id="PS01125">
    <property type="entry name" value="ROK"/>
    <property type="match status" value="1"/>
</dbReference>
<evidence type="ECO:0000256" key="1">
    <source>
        <dbReference type="ARBA" id="ARBA00006479"/>
    </source>
</evidence>
<feature type="domain" description="HTH iclR-type" evidence="2">
    <location>
        <begin position="28"/>
        <end position="60"/>
    </location>
</feature>
<comment type="caution">
    <text evidence="3">The sequence shown here is derived from an EMBL/GenBank/DDBJ whole genome shotgun (WGS) entry which is preliminary data.</text>
</comment>
<keyword evidence="4" id="KW-1185">Reference proteome</keyword>
<dbReference type="Gene3D" id="3.30.420.40">
    <property type="match status" value="2"/>
</dbReference>
<evidence type="ECO:0000313" key="4">
    <source>
        <dbReference type="Proteomes" id="UP001470023"/>
    </source>
</evidence>
<protein>
    <submittedName>
        <fullName evidence="3">ROK family protein</fullName>
    </submittedName>
</protein>
<dbReference type="PANTHER" id="PTHR18964:SF149">
    <property type="entry name" value="BIFUNCTIONAL UDP-N-ACETYLGLUCOSAMINE 2-EPIMERASE_N-ACETYLMANNOSAMINE KINASE"/>
    <property type="match status" value="1"/>
</dbReference>